<dbReference type="Pfam" id="PF01553">
    <property type="entry name" value="Acyltransferase"/>
    <property type="match status" value="1"/>
</dbReference>
<evidence type="ECO:0000256" key="3">
    <source>
        <dbReference type="SAM" id="MobiDB-lite"/>
    </source>
</evidence>
<evidence type="ECO:0000313" key="5">
    <source>
        <dbReference type="EMBL" id="GAA5519237.1"/>
    </source>
</evidence>
<accession>A0ABP9WHB9</accession>
<dbReference type="CDD" id="cd07989">
    <property type="entry name" value="LPLAT_AGPAT-like"/>
    <property type="match status" value="1"/>
</dbReference>
<gene>
    <name evidence="5" type="ORF">Lsed01_01676</name>
</gene>
<sequence>MSGRAPSRWGPRWSRHVGRFLAHVLWRTEVRGASSLPTSGPVIVVCNHVGLIDGPVLHGAIPRGSHFLIRSGMMTGALGVFLRAAQQIAVEGSGREALARGLAVLRRGDVVGVFPEGTRGGGTADAVHGGAAWLALQSGAPVVPTAIVGTRHTGESVNVWPRPGRRILVSFGTPIVLTPPAELRGGRAKQSWAAAQLAEALRTQVTRTLETTDLELPLDDPRRDGRAEQDVS</sequence>
<dbReference type="InterPro" id="IPR002123">
    <property type="entry name" value="Plipid/glycerol_acylTrfase"/>
</dbReference>
<evidence type="ECO:0000313" key="6">
    <source>
        <dbReference type="Proteomes" id="UP001426770"/>
    </source>
</evidence>
<dbReference type="SUPFAM" id="SSF69593">
    <property type="entry name" value="Glycerol-3-phosphate (1)-acyltransferase"/>
    <property type="match status" value="1"/>
</dbReference>
<protein>
    <recommendedName>
        <fullName evidence="4">Phospholipid/glycerol acyltransferase domain-containing protein</fullName>
    </recommendedName>
</protein>
<feature type="region of interest" description="Disordered" evidence="3">
    <location>
        <begin position="212"/>
        <end position="232"/>
    </location>
</feature>
<dbReference type="RefSeq" id="WP_286216090.1">
    <property type="nucleotide sequence ID" value="NZ_AP027736.1"/>
</dbReference>
<dbReference type="SMART" id="SM00563">
    <property type="entry name" value="PlsC"/>
    <property type="match status" value="1"/>
</dbReference>
<dbReference type="Proteomes" id="UP001426770">
    <property type="component" value="Unassembled WGS sequence"/>
</dbReference>
<proteinExistence type="predicted"/>
<organism evidence="5 6">
    <name type="scientific">Demequina sediminis</name>
    <dbReference type="NCBI Taxonomy" id="1930058"/>
    <lineage>
        <taxon>Bacteria</taxon>
        <taxon>Bacillati</taxon>
        <taxon>Actinomycetota</taxon>
        <taxon>Actinomycetes</taxon>
        <taxon>Micrococcales</taxon>
        <taxon>Demequinaceae</taxon>
        <taxon>Demequina</taxon>
    </lineage>
</organism>
<dbReference type="PANTHER" id="PTHR10434">
    <property type="entry name" value="1-ACYL-SN-GLYCEROL-3-PHOSPHATE ACYLTRANSFERASE"/>
    <property type="match status" value="1"/>
</dbReference>
<evidence type="ECO:0000256" key="2">
    <source>
        <dbReference type="ARBA" id="ARBA00023315"/>
    </source>
</evidence>
<feature type="compositionally biased region" description="Basic and acidic residues" evidence="3">
    <location>
        <begin position="219"/>
        <end position="232"/>
    </location>
</feature>
<reference evidence="5 6" key="1">
    <citation type="submission" date="2024-02" db="EMBL/GenBank/DDBJ databases">
        <title>Lysinimicrobium sediminis NBRC 112286.</title>
        <authorList>
            <person name="Ichikawa N."/>
            <person name="Katano-Makiyama Y."/>
            <person name="Hidaka K."/>
        </authorList>
    </citation>
    <scope>NUCLEOTIDE SEQUENCE [LARGE SCALE GENOMIC DNA]</scope>
    <source>
        <strain evidence="5 6">NBRC 112286</strain>
    </source>
</reference>
<dbReference type="EMBL" id="BAABRR010000008">
    <property type="protein sequence ID" value="GAA5519237.1"/>
    <property type="molecule type" value="Genomic_DNA"/>
</dbReference>
<keyword evidence="2" id="KW-0012">Acyltransferase</keyword>
<keyword evidence="6" id="KW-1185">Reference proteome</keyword>
<comment type="caution">
    <text evidence="5">The sequence shown here is derived from an EMBL/GenBank/DDBJ whole genome shotgun (WGS) entry which is preliminary data.</text>
</comment>
<feature type="domain" description="Phospholipid/glycerol acyltransferase" evidence="4">
    <location>
        <begin position="42"/>
        <end position="150"/>
    </location>
</feature>
<dbReference type="PANTHER" id="PTHR10434:SF11">
    <property type="entry name" value="1-ACYL-SN-GLYCEROL-3-PHOSPHATE ACYLTRANSFERASE"/>
    <property type="match status" value="1"/>
</dbReference>
<evidence type="ECO:0000256" key="1">
    <source>
        <dbReference type="ARBA" id="ARBA00022679"/>
    </source>
</evidence>
<keyword evidence="1" id="KW-0808">Transferase</keyword>
<name>A0ABP9WHB9_9MICO</name>
<evidence type="ECO:0000259" key="4">
    <source>
        <dbReference type="SMART" id="SM00563"/>
    </source>
</evidence>